<reference evidence="2" key="1">
    <citation type="submission" date="2016-10" db="EMBL/GenBank/DDBJ databases">
        <authorList>
            <person name="Varghese N."/>
            <person name="Submissions S."/>
        </authorList>
    </citation>
    <scope>NUCLEOTIDE SEQUENCE [LARGE SCALE GENOMIC DNA]</scope>
    <source>
        <strain evidence="2">DSM 44260</strain>
    </source>
</reference>
<dbReference type="STRING" id="155974.SAMN04487818_113116"/>
<keyword evidence="2" id="KW-1185">Reference proteome</keyword>
<name>A0A1H9X7Z4_9PSEU</name>
<evidence type="ECO:0000313" key="2">
    <source>
        <dbReference type="Proteomes" id="UP000199051"/>
    </source>
</evidence>
<accession>A0A1H9X7Z4</accession>
<protein>
    <submittedName>
        <fullName evidence="1">Uncharacterized protein</fullName>
    </submittedName>
</protein>
<dbReference type="Proteomes" id="UP000199051">
    <property type="component" value="Unassembled WGS sequence"/>
</dbReference>
<evidence type="ECO:0000313" key="1">
    <source>
        <dbReference type="EMBL" id="SES42242.1"/>
    </source>
</evidence>
<dbReference type="AlphaFoldDB" id="A0A1H9X7Z4"/>
<dbReference type="EMBL" id="FOGI01000013">
    <property type="protein sequence ID" value="SES42242.1"/>
    <property type="molecule type" value="Genomic_DNA"/>
</dbReference>
<sequence length="65" mass="7188">MHDAELQALQVERVYWSSQGAKTANGCDGADDLTWYTGPGEHKLEAYTGVNNSPIRRAEGVVYYP</sequence>
<proteinExistence type="predicted"/>
<gene>
    <name evidence="1" type="ORF">SAMN04487818_113116</name>
</gene>
<organism evidence="1 2">
    <name type="scientific">Actinokineospora terrae</name>
    <dbReference type="NCBI Taxonomy" id="155974"/>
    <lineage>
        <taxon>Bacteria</taxon>
        <taxon>Bacillati</taxon>
        <taxon>Actinomycetota</taxon>
        <taxon>Actinomycetes</taxon>
        <taxon>Pseudonocardiales</taxon>
        <taxon>Pseudonocardiaceae</taxon>
        <taxon>Actinokineospora</taxon>
    </lineage>
</organism>